<reference evidence="2" key="2">
    <citation type="submission" date="2015-01" db="EMBL/GenBank/DDBJ databases">
        <title>Evolutionary Origins and Diversification of the Mycorrhizal Mutualists.</title>
        <authorList>
            <consortium name="DOE Joint Genome Institute"/>
            <consortium name="Mycorrhizal Genomics Consortium"/>
            <person name="Kohler A."/>
            <person name="Kuo A."/>
            <person name="Nagy L.G."/>
            <person name="Floudas D."/>
            <person name="Copeland A."/>
            <person name="Barry K.W."/>
            <person name="Cichocki N."/>
            <person name="Veneault-Fourrey C."/>
            <person name="LaButti K."/>
            <person name="Lindquist E.A."/>
            <person name="Lipzen A."/>
            <person name="Lundell T."/>
            <person name="Morin E."/>
            <person name="Murat C."/>
            <person name="Riley R."/>
            <person name="Ohm R."/>
            <person name="Sun H."/>
            <person name="Tunlid A."/>
            <person name="Henrissat B."/>
            <person name="Grigoriev I.V."/>
            <person name="Hibbett D.S."/>
            <person name="Martin F."/>
        </authorList>
    </citation>
    <scope>NUCLEOTIDE SEQUENCE [LARGE SCALE GENOMIC DNA]</scope>
    <source>
        <strain evidence="2">ATCC 200175</strain>
    </source>
</reference>
<reference evidence="1 2" key="1">
    <citation type="submission" date="2014-06" db="EMBL/GenBank/DDBJ databases">
        <authorList>
            <consortium name="DOE Joint Genome Institute"/>
            <person name="Kuo A."/>
            <person name="Kohler A."/>
            <person name="Nagy L.G."/>
            <person name="Floudas D."/>
            <person name="Copeland A."/>
            <person name="Barry K.W."/>
            <person name="Cichocki N."/>
            <person name="Veneault-Fourrey C."/>
            <person name="LaButti K."/>
            <person name="Lindquist E.A."/>
            <person name="Lipzen A."/>
            <person name="Lundell T."/>
            <person name="Morin E."/>
            <person name="Murat C."/>
            <person name="Sun H."/>
            <person name="Tunlid A."/>
            <person name="Henrissat B."/>
            <person name="Grigoriev I.V."/>
            <person name="Hibbett D.S."/>
            <person name="Martin F."/>
            <person name="Nordberg H.P."/>
            <person name="Cantor M.N."/>
            <person name="Hua S.X."/>
        </authorList>
    </citation>
    <scope>NUCLEOTIDE SEQUENCE [LARGE SCALE GENOMIC DNA]</scope>
    <source>
        <strain evidence="1 2">ATCC 200175</strain>
    </source>
</reference>
<sequence length="350" mass="39575">MSGLWCIRVVTAAPTCRSADFTVLSLWADSTKKEAKRANAPKLTKQGFVHPLDGGCNYMRGTKGRQTALYPPTLRMSKSCPCPPPVSTLCLQGPETVEASNRAIILNFGTLHLSIAFLTHTSIQLYPKDVWVKSVVSVRKELRKFYIGLAFEFEDFVLAFVTLDIMFQPVWGEHVSELPFRHPDVFVDHGAFLKAIAGWVLDRSSSPRNRLALTAVRDSVEWHGVGAYTAIELFVMAGVSPFLLEHEVFNNPSQTAWLCDAFYTFAHRARTGNDLWELIRPCIRDGILAPTIEQRLRYKYWLLAYGKSRMRCTERLVVLVEEYKAQLSTLEDTGEMWGRDVAELFDAFDA</sequence>
<dbReference type="EMBL" id="KN821435">
    <property type="protein sequence ID" value="KIJ04880.1"/>
    <property type="molecule type" value="Genomic_DNA"/>
</dbReference>
<evidence type="ECO:0000313" key="2">
    <source>
        <dbReference type="Proteomes" id="UP000053647"/>
    </source>
</evidence>
<protein>
    <submittedName>
        <fullName evidence="1">Unplaced genomic scaffold PAXINscaffold_2113, whole genome shotgun sequence</fullName>
    </submittedName>
</protein>
<dbReference type="OrthoDB" id="3268838at2759"/>
<dbReference type="AlphaFoldDB" id="A0A0C9SST8"/>
<dbReference type="HOGENOM" id="CLU_792496_0_0_1"/>
<keyword evidence="2" id="KW-1185">Reference proteome</keyword>
<accession>A0A0C9SST8</accession>
<gene>
    <name evidence="1" type="ORF">PAXINDRAFT_21832</name>
</gene>
<organism evidence="1 2">
    <name type="scientific">Paxillus involutus ATCC 200175</name>
    <dbReference type="NCBI Taxonomy" id="664439"/>
    <lineage>
        <taxon>Eukaryota</taxon>
        <taxon>Fungi</taxon>
        <taxon>Dikarya</taxon>
        <taxon>Basidiomycota</taxon>
        <taxon>Agaricomycotina</taxon>
        <taxon>Agaricomycetes</taxon>
        <taxon>Agaricomycetidae</taxon>
        <taxon>Boletales</taxon>
        <taxon>Paxilineae</taxon>
        <taxon>Paxillaceae</taxon>
        <taxon>Paxillus</taxon>
    </lineage>
</organism>
<name>A0A0C9SST8_PAXIN</name>
<evidence type="ECO:0000313" key="1">
    <source>
        <dbReference type="EMBL" id="KIJ04880.1"/>
    </source>
</evidence>
<proteinExistence type="predicted"/>
<dbReference type="Proteomes" id="UP000053647">
    <property type="component" value="Unassembled WGS sequence"/>
</dbReference>